<sequence>MNPYDYAHQLARALKNSEEYKNYKQLEEKINGNPEIKNTMNDFRRRQFEVQSAQMMGKTVEEEKITKLQELHNILMKDRIISEFMESEFRLTQMMSDIYKILGEALELDFSFGQD</sequence>
<dbReference type="SUPFAM" id="SSF158622">
    <property type="entry name" value="YheA/YmcA-like"/>
    <property type="match status" value="1"/>
</dbReference>
<dbReference type="EMBL" id="WBZC01000010">
    <property type="protein sequence ID" value="KAB3537348.1"/>
    <property type="molecule type" value="Genomic_DNA"/>
</dbReference>
<dbReference type="RefSeq" id="WP_151860179.1">
    <property type="nucleotide sequence ID" value="NZ_WBZC01000010.1"/>
</dbReference>
<organism evidence="2 3">
    <name type="scientific">Alkaliphilus pronyensis</name>
    <dbReference type="NCBI Taxonomy" id="1482732"/>
    <lineage>
        <taxon>Bacteria</taxon>
        <taxon>Bacillati</taxon>
        <taxon>Bacillota</taxon>
        <taxon>Clostridia</taxon>
        <taxon>Peptostreptococcales</taxon>
        <taxon>Natronincolaceae</taxon>
        <taxon>Alkaliphilus</taxon>
    </lineage>
</organism>
<dbReference type="HAMAP" id="MF_01526">
    <property type="entry name" value="UPF0342"/>
    <property type="match status" value="1"/>
</dbReference>
<dbReference type="InterPro" id="IPR023378">
    <property type="entry name" value="YheA/YmcA-like_dom_sf"/>
</dbReference>
<reference evidence="2 3" key="1">
    <citation type="submission" date="2019-10" db="EMBL/GenBank/DDBJ databases">
        <title>Alkaliphilus serpentinus sp. nov. and Alkaliphilus pronyensis sp. nov., two novel anaerobic alkaliphilic species isolated from the serpentinized-hosted hydrothermal field of the Prony Bay (New Caledonia).</title>
        <authorList>
            <person name="Postec A."/>
        </authorList>
    </citation>
    <scope>NUCLEOTIDE SEQUENCE [LARGE SCALE GENOMIC DNA]</scope>
    <source>
        <strain evidence="2 3">LacV</strain>
    </source>
</reference>
<evidence type="ECO:0000256" key="1">
    <source>
        <dbReference type="HAMAP-Rule" id="MF_01526"/>
    </source>
</evidence>
<proteinExistence type="inferred from homology"/>
<name>A0A6I0FG42_9FIRM</name>
<dbReference type="OrthoDB" id="9811402at2"/>
<dbReference type="Pfam" id="PF06133">
    <property type="entry name" value="Com_YlbF"/>
    <property type="match status" value="1"/>
</dbReference>
<dbReference type="InterPro" id="IPR010368">
    <property type="entry name" value="Com_YlbF"/>
</dbReference>
<comment type="caution">
    <text evidence="2">The sequence shown here is derived from an EMBL/GenBank/DDBJ whole genome shotgun (WGS) entry which is preliminary data.</text>
</comment>
<keyword evidence="3" id="KW-1185">Reference proteome</keyword>
<accession>A0A6I0FG42</accession>
<dbReference type="Gene3D" id="1.20.1500.10">
    <property type="entry name" value="YheA/YmcA-like"/>
    <property type="match status" value="1"/>
</dbReference>
<dbReference type="Proteomes" id="UP000432715">
    <property type="component" value="Unassembled WGS sequence"/>
</dbReference>
<dbReference type="AlphaFoldDB" id="A0A6I0FG42"/>
<evidence type="ECO:0000313" key="2">
    <source>
        <dbReference type="EMBL" id="KAB3537348.1"/>
    </source>
</evidence>
<comment type="similarity">
    <text evidence="1">Belongs to the UPF0342 family.</text>
</comment>
<evidence type="ECO:0000313" key="3">
    <source>
        <dbReference type="Proteomes" id="UP000432715"/>
    </source>
</evidence>
<gene>
    <name evidence="2" type="ORF">F8154_03390</name>
</gene>
<protein>
    <recommendedName>
        <fullName evidence="1">UPF0342 protein F8154_03390</fullName>
    </recommendedName>
</protein>